<name>A0A3G8ZUT5_9ACTN</name>
<keyword evidence="5" id="KW-0175">Coiled coil</keyword>
<dbReference type="SUPFAM" id="SSF54001">
    <property type="entry name" value="Cysteine proteinases"/>
    <property type="match status" value="1"/>
</dbReference>
<feature type="coiled-coil region" evidence="5">
    <location>
        <begin position="218"/>
        <end position="265"/>
    </location>
</feature>
<sequence>MRGTPVLAQHVYARLRRGIIVASTIALVVGLSPAIVASAEPVTPSTPTTSADAKELWIAAANKAAALNEQVLQADEDVSTAAANIVTADTAVAAAGDAVTAAEAVSAQATVKVGSYTDRLNTFANASFRGARLSQFSSLLTADSAESFLDEVSSLDRVAGSTSKMLAEAAAAKNAAASAATAVAAKKVEAEAAKTAATAASEAAVKAQTDLAASKASLDAEAATYETLYNQLTEAERQAAIKAEEERLEREAAAAAAAAAQAAAAQAAAASRAAQQAAAQAPAAQAQAQVAVAGEAAQALAPAEAPAVSQSAPNSAAAAAVAAALSKVGSRYIFGAAGPSSFDCSGLTSWAWAQAGVSIPRTSRDQSGLRSIPMDQLQPGDLITYYSPVSHVAMYIGDGQIVQASTETKPVYVTSIARGGPNASGHRPG</sequence>
<proteinExistence type="inferred from homology"/>
<evidence type="ECO:0000313" key="8">
    <source>
        <dbReference type="Proteomes" id="UP000268084"/>
    </source>
</evidence>
<protein>
    <submittedName>
        <fullName evidence="7">NlpC/P60 family protein</fullName>
    </submittedName>
</protein>
<organism evidence="7 8">
    <name type="scientific">Nakamurella antarctica</name>
    <dbReference type="NCBI Taxonomy" id="1902245"/>
    <lineage>
        <taxon>Bacteria</taxon>
        <taxon>Bacillati</taxon>
        <taxon>Actinomycetota</taxon>
        <taxon>Actinomycetes</taxon>
        <taxon>Nakamurellales</taxon>
        <taxon>Nakamurellaceae</taxon>
        <taxon>Nakamurella</taxon>
    </lineage>
</organism>
<dbReference type="Gene3D" id="3.90.1720.10">
    <property type="entry name" value="endopeptidase domain like (from Nostoc punctiforme)"/>
    <property type="match status" value="1"/>
</dbReference>
<dbReference type="PROSITE" id="PS51935">
    <property type="entry name" value="NLPC_P60"/>
    <property type="match status" value="1"/>
</dbReference>
<evidence type="ECO:0000259" key="6">
    <source>
        <dbReference type="PROSITE" id="PS51935"/>
    </source>
</evidence>
<dbReference type="EMBL" id="CP034170">
    <property type="protein sequence ID" value="AZI57786.1"/>
    <property type="molecule type" value="Genomic_DNA"/>
</dbReference>
<evidence type="ECO:0000256" key="4">
    <source>
        <dbReference type="ARBA" id="ARBA00022807"/>
    </source>
</evidence>
<evidence type="ECO:0000256" key="1">
    <source>
        <dbReference type="ARBA" id="ARBA00007074"/>
    </source>
</evidence>
<dbReference type="RefSeq" id="WP_124798517.1">
    <property type="nucleotide sequence ID" value="NZ_CP034170.1"/>
</dbReference>
<evidence type="ECO:0000256" key="3">
    <source>
        <dbReference type="ARBA" id="ARBA00022801"/>
    </source>
</evidence>
<feature type="domain" description="NlpC/P60" evidence="6">
    <location>
        <begin position="314"/>
        <end position="429"/>
    </location>
</feature>
<dbReference type="InterPro" id="IPR051202">
    <property type="entry name" value="Peptidase_C40"/>
</dbReference>
<dbReference type="OrthoDB" id="9815778at2"/>
<dbReference type="InterPro" id="IPR038765">
    <property type="entry name" value="Papain-like_cys_pep_sf"/>
</dbReference>
<keyword evidence="8" id="KW-1185">Reference proteome</keyword>
<evidence type="ECO:0000256" key="5">
    <source>
        <dbReference type="SAM" id="Coils"/>
    </source>
</evidence>
<dbReference type="PANTHER" id="PTHR47053">
    <property type="entry name" value="MUREIN DD-ENDOPEPTIDASE MEPH-RELATED"/>
    <property type="match status" value="1"/>
</dbReference>
<evidence type="ECO:0000313" key="7">
    <source>
        <dbReference type="EMBL" id="AZI57786.1"/>
    </source>
</evidence>
<dbReference type="AlphaFoldDB" id="A0A3G8ZUT5"/>
<dbReference type="GO" id="GO:0008234">
    <property type="term" value="F:cysteine-type peptidase activity"/>
    <property type="evidence" value="ECO:0007669"/>
    <property type="project" value="UniProtKB-KW"/>
</dbReference>
<dbReference type="InterPro" id="IPR000064">
    <property type="entry name" value="NLP_P60_dom"/>
</dbReference>
<comment type="similarity">
    <text evidence="1">Belongs to the peptidase C40 family.</text>
</comment>
<keyword evidence="2" id="KW-0645">Protease</keyword>
<reference evidence="7 8" key="1">
    <citation type="submission" date="2018-11" db="EMBL/GenBank/DDBJ databases">
        <authorList>
            <person name="Da X."/>
        </authorList>
    </citation>
    <scope>NUCLEOTIDE SEQUENCE [LARGE SCALE GENOMIC DNA]</scope>
    <source>
        <strain evidence="7 8">S14-144</strain>
    </source>
</reference>
<dbReference type="Pfam" id="PF00877">
    <property type="entry name" value="NLPC_P60"/>
    <property type="match status" value="1"/>
</dbReference>
<reference evidence="7 8" key="2">
    <citation type="submission" date="2018-12" db="EMBL/GenBank/DDBJ databases">
        <title>Nakamurella antarcticus sp. nov., isolated from Antarctica South Shetland Islands soil.</title>
        <authorList>
            <person name="Peng F."/>
        </authorList>
    </citation>
    <scope>NUCLEOTIDE SEQUENCE [LARGE SCALE GENOMIC DNA]</scope>
    <source>
        <strain evidence="7 8">S14-144</strain>
    </source>
</reference>
<evidence type="ECO:0000256" key="2">
    <source>
        <dbReference type="ARBA" id="ARBA00022670"/>
    </source>
</evidence>
<keyword evidence="3" id="KW-0378">Hydrolase</keyword>
<dbReference type="GO" id="GO:0006508">
    <property type="term" value="P:proteolysis"/>
    <property type="evidence" value="ECO:0007669"/>
    <property type="project" value="UniProtKB-KW"/>
</dbReference>
<dbReference type="PANTHER" id="PTHR47053:SF1">
    <property type="entry name" value="MUREIN DD-ENDOPEPTIDASE MEPH-RELATED"/>
    <property type="match status" value="1"/>
</dbReference>
<gene>
    <name evidence="7" type="ORF">EH165_06120</name>
</gene>
<accession>A0A3G8ZUT5</accession>
<keyword evidence="4" id="KW-0788">Thiol protease</keyword>
<dbReference type="Proteomes" id="UP000268084">
    <property type="component" value="Chromosome"/>
</dbReference>
<dbReference type="KEGG" id="nak:EH165_06120"/>